<evidence type="ECO:0000313" key="1">
    <source>
        <dbReference type="EMBL" id="KAA6316508.1"/>
    </source>
</evidence>
<gene>
    <name evidence="1" type="ORF">EZS27_033194</name>
</gene>
<reference evidence="1" key="1">
    <citation type="submission" date="2019-03" db="EMBL/GenBank/DDBJ databases">
        <title>Single cell metagenomics reveals metabolic interactions within the superorganism composed of flagellate Streblomastix strix and complex community of Bacteroidetes bacteria on its surface.</title>
        <authorList>
            <person name="Treitli S.C."/>
            <person name="Kolisko M."/>
            <person name="Husnik F."/>
            <person name="Keeling P."/>
            <person name="Hampl V."/>
        </authorList>
    </citation>
    <scope>NUCLEOTIDE SEQUENCE</scope>
    <source>
        <strain evidence="1">STM</strain>
    </source>
</reference>
<dbReference type="AlphaFoldDB" id="A0A5J4Q649"/>
<evidence type="ECO:0008006" key="2">
    <source>
        <dbReference type="Google" id="ProtNLM"/>
    </source>
</evidence>
<name>A0A5J4Q649_9ZZZZ</name>
<organism evidence="1">
    <name type="scientific">termite gut metagenome</name>
    <dbReference type="NCBI Taxonomy" id="433724"/>
    <lineage>
        <taxon>unclassified sequences</taxon>
        <taxon>metagenomes</taxon>
        <taxon>organismal metagenomes</taxon>
    </lineage>
</organism>
<comment type="caution">
    <text evidence="1">The sequence shown here is derived from an EMBL/GenBank/DDBJ whole genome shotgun (WGS) entry which is preliminary data.</text>
</comment>
<dbReference type="Gene3D" id="3.10.180.10">
    <property type="entry name" value="2,3-Dihydroxybiphenyl 1,2-Dioxygenase, domain 1"/>
    <property type="match status" value="1"/>
</dbReference>
<dbReference type="InterPro" id="IPR029068">
    <property type="entry name" value="Glyas_Bleomycin-R_OHBP_Dase"/>
</dbReference>
<proteinExistence type="predicted"/>
<sequence length="117" mass="13537">KCIEEWGWKFHHLGIPTTEEKPGEKYIPHFKFYVSGFPTSPFGVEWMRYDADSPIHPLIQTVPHLAFEVQDLDYELANRNFNILTEPNSPSEGVRVAMIEHNGAPIELIEFEIVNNK</sequence>
<feature type="non-terminal residue" evidence="1">
    <location>
        <position position="1"/>
    </location>
</feature>
<dbReference type="EMBL" id="SNRY01004855">
    <property type="protein sequence ID" value="KAA6316508.1"/>
    <property type="molecule type" value="Genomic_DNA"/>
</dbReference>
<accession>A0A5J4Q649</accession>
<protein>
    <recommendedName>
        <fullName evidence="2">VOC domain-containing protein</fullName>
    </recommendedName>
</protein>